<organism evidence="3 4">
    <name type="scientific">Thermodesulfovibrio aggregans</name>
    <dbReference type="NCBI Taxonomy" id="86166"/>
    <lineage>
        <taxon>Bacteria</taxon>
        <taxon>Pseudomonadati</taxon>
        <taxon>Nitrospirota</taxon>
        <taxon>Thermodesulfovibrionia</taxon>
        <taxon>Thermodesulfovibrionales</taxon>
        <taxon>Thermodesulfovibrionaceae</taxon>
        <taxon>Thermodesulfovibrio</taxon>
    </lineage>
</organism>
<sequence>MRKQELDWILDQICESYPELSDIVFTVGRPFQVLQWGELKPVYLQNVPIQFLTAFHTERIALALMNNQKRLIENLLKEGYCDTSYAIAKARFRVNIFSQRGNYAAVLRKLPMKIPTVEELKLPPIVKEIVNERMGLVLVTGATGSGKSSTLAAMLEIINETRACHVITLEDPVEFVHQHKKSTFNQRELGIDFHNFADGLRAALRQAPHVILVGEIRDRETLEIAMQAAETGHLVLGTLHTTDAGQTIGRMIGMFPPQDENYIRLRVADTLKWVVSQRLLPKIGGGRIIATEVMRKNLRIRELIINGETAEKTFYDVIATSGAVGMHTFDQSILELYRHGLITEETAVAYASRRSYVIMEIDKMKAARGEKTTDIEGLKLDIDYGKKVKG</sequence>
<dbReference type="Pfam" id="PF00437">
    <property type="entry name" value="T2SSE"/>
    <property type="match status" value="1"/>
</dbReference>
<dbReference type="NCBIfam" id="TIGR01420">
    <property type="entry name" value="pilT_fam"/>
    <property type="match status" value="1"/>
</dbReference>
<proteinExistence type="inferred from homology"/>
<reference evidence="3 4" key="1">
    <citation type="submission" date="2018-01" db="EMBL/GenBank/DDBJ databases">
        <title>Metagenomic assembled genomes from two thermal pools in the Uzon Caldera, Kamchatka, Russia.</title>
        <authorList>
            <person name="Wilkins L."/>
            <person name="Ettinger C."/>
        </authorList>
    </citation>
    <scope>NUCLEOTIDE SEQUENCE [LARGE SCALE GENOMIC DNA]</scope>
    <source>
        <strain evidence="3">ZAV-04</strain>
    </source>
</reference>
<comment type="similarity">
    <text evidence="1">Belongs to the GSP E family.</text>
</comment>
<name>A0A2J6WIU7_9BACT</name>
<dbReference type="InterPro" id="IPR006321">
    <property type="entry name" value="PilT/PilU"/>
</dbReference>
<dbReference type="PANTHER" id="PTHR30486:SF16">
    <property type="entry name" value="TWITCHING MOTILITY PROTEIN PILT"/>
    <property type="match status" value="1"/>
</dbReference>
<dbReference type="Gene3D" id="3.40.50.300">
    <property type="entry name" value="P-loop containing nucleotide triphosphate hydrolases"/>
    <property type="match status" value="1"/>
</dbReference>
<evidence type="ECO:0000313" key="3">
    <source>
        <dbReference type="EMBL" id="PMP70290.1"/>
    </source>
</evidence>
<dbReference type="GO" id="GO:0016887">
    <property type="term" value="F:ATP hydrolysis activity"/>
    <property type="evidence" value="ECO:0007669"/>
    <property type="project" value="InterPro"/>
</dbReference>
<dbReference type="InterPro" id="IPR027417">
    <property type="entry name" value="P-loop_NTPase"/>
</dbReference>
<evidence type="ECO:0000256" key="1">
    <source>
        <dbReference type="ARBA" id="ARBA00006611"/>
    </source>
</evidence>
<accession>A0A2J6WIU7</accession>
<evidence type="ECO:0000259" key="2">
    <source>
        <dbReference type="Pfam" id="PF00437"/>
    </source>
</evidence>
<comment type="caution">
    <text evidence="3">The sequence shown here is derived from an EMBL/GenBank/DDBJ whole genome shotgun (WGS) entry which is preliminary data.</text>
</comment>
<dbReference type="Gene3D" id="3.30.450.90">
    <property type="match status" value="1"/>
</dbReference>
<protein>
    <submittedName>
        <fullName evidence="3">Twitching motility protein</fullName>
    </submittedName>
</protein>
<dbReference type="EMBL" id="PNIO01000044">
    <property type="protein sequence ID" value="PMP70290.1"/>
    <property type="molecule type" value="Genomic_DNA"/>
</dbReference>
<dbReference type="InterPro" id="IPR001482">
    <property type="entry name" value="T2SS/T4SS_dom"/>
</dbReference>
<dbReference type="SUPFAM" id="SSF52540">
    <property type="entry name" value="P-loop containing nucleoside triphosphate hydrolases"/>
    <property type="match status" value="1"/>
</dbReference>
<dbReference type="Proteomes" id="UP000242288">
    <property type="component" value="Unassembled WGS sequence"/>
</dbReference>
<dbReference type="GO" id="GO:0005524">
    <property type="term" value="F:ATP binding"/>
    <property type="evidence" value="ECO:0007669"/>
    <property type="project" value="InterPro"/>
</dbReference>
<dbReference type="InterPro" id="IPR050921">
    <property type="entry name" value="T4SS_GSP_E_ATPase"/>
</dbReference>
<dbReference type="PANTHER" id="PTHR30486">
    <property type="entry name" value="TWITCHING MOTILITY PROTEIN PILT"/>
    <property type="match status" value="1"/>
</dbReference>
<evidence type="ECO:0000313" key="4">
    <source>
        <dbReference type="Proteomes" id="UP000242288"/>
    </source>
</evidence>
<dbReference type="CDD" id="cd01131">
    <property type="entry name" value="PilT"/>
    <property type="match status" value="1"/>
</dbReference>
<gene>
    <name evidence="3" type="ORF">C0186_05130</name>
</gene>
<feature type="domain" description="Bacterial type II secretion system protein E" evidence="2">
    <location>
        <begin position="125"/>
        <end position="283"/>
    </location>
</feature>
<dbReference type="AlphaFoldDB" id="A0A2J6WIU7"/>